<evidence type="ECO:0000256" key="12">
    <source>
        <dbReference type="ARBA" id="ARBA00037847"/>
    </source>
</evidence>
<evidence type="ECO:0000256" key="4">
    <source>
        <dbReference type="ARBA" id="ARBA00022692"/>
    </source>
</evidence>
<keyword evidence="6 13" id="KW-1133">Transmembrane helix</keyword>
<gene>
    <name evidence="13" type="primary">atpF</name>
    <name evidence="16" type="ORF">DBW69_06005</name>
</gene>
<keyword evidence="4 13" id="KW-0812">Transmembrane</keyword>
<keyword evidence="8 13" id="KW-0472">Membrane</keyword>
<dbReference type="PANTHER" id="PTHR33445">
    <property type="entry name" value="ATP SYNTHASE SUBUNIT B', CHLOROPLASTIC"/>
    <property type="match status" value="1"/>
</dbReference>
<evidence type="ECO:0000256" key="13">
    <source>
        <dbReference type="HAMAP-Rule" id="MF_01398"/>
    </source>
</evidence>
<dbReference type="GO" id="GO:0046933">
    <property type="term" value="F:proton-transporting ATP synthase activity, rotational mechanism"/>
    <property type="evidence" value="ECO:0007669"/>
    <property type="project" value="UniProtKB-UniRule"/>
</dbReference>
<dbReference type="Pfam" id="PF00430">
    <property type="entry name" value="ATP-synt_B"/>
    <property type="match status" value="1"/>
</dbReference>
<proteinExistence type="inferred from homology"/>
<keyword evidence="2 13" id="KW-0813">Transport</keyword>
<reference evidence="16 17" key="1">
    <citation type="journal article" date="2018" name="Microbiome">
        <title>Fine metagenomic profile of the Mediterranean stratified and mixed water columns revealed by assembly and recruitment.</title>
        <authorList>
            <person name="Haro-Moreno J.M."/>
            <person name="Lopez-Perez M."/>
            <person name="De La Torre J.R."/>
            <person name="Picazo A."/>
            <person name="Camacho A."/>
            <person name="Rodriguez-Valera F."/>
        </authorList>
    </citation>
    <scope>NUCLEOTIDE SEQUENCE [LARGE SCALE GENOMIC DNA]</scope>
    <source>
        <strain evidence="16">MED-G55</strain>
    </source>
</reference>
<feature type="transmembrane region" description="Helical" evidence="13">
    <location>
        <begin position="12"/>
        <end position="32"/>
    </location>
</feature>
<dbReference type="GO" id="GO:0046961">
    <property type="term" value="F:proton-transporting ATPase activity, rotational mechanism"/>
    <property type="evidence" value="ECO:0007669"/>
    <property type="project" value="TreeGrafter"/>
</dbReference>
<comment type="function">
    <text evidence="11">Component of the F(0) channel, it forms part of the peripheral stalk, linking F(1) to F(0). The b'-subunit is a diverged and duplicated form of b found in plants and photosynthetic bacteria.</text>
</comment>
<comment type="subcellular location">
    <subcellularLocation>
        <location evidence="13">Cell membrane</location>
        <topology evidence="13">Single-pass membrane protein</topology>
    </subcellularLocation>
    <subcellularLocation>
        <location evidence="12">Endomembrane system</location>
        <topology evidence="12">Single-pass membrane protein</topology>
    </subcellularLocation>
</comment>
<evidence type="ECO:0000256" key="14">
    <source>
        <dbReference type="RuleBase" id="RU003848"/>
    </source>
</evidence>
<dbReference type="InterPro" id="IPR050059">
    <property type="entry name" value="ATP_synthase_B_chain"/>
</dbReference>
<evidence type="ECO:0000313" key="16">
    <source>
        <dbReference type="EMBL" id="RCL75758.1"/>
    </source>
</evidence>
<dbReference type="HAMAP" id="MF_01398">
    <property type="entry name" value="ATP_synth_b_bprime"/>
    <property type="match status" value="1"/>
</dbReference>
<evidence type="ECO:0000256" key="7">
    <source>
        <dbReference type="ARBA" id="ARBA00023065"/>
    </source>
</evidence>
<evidence type="ECO:0000256" key="15">
    <source>
        <dbReference type="SAM" id="Coils"/>
    </source>
</evidence>
<evidence type="ECO:0000313" key="17">
    <source>
        <dbReference type="Proteomes" id="UP000252132"/>
    </source>
</evidence>
<evidence type="ECO:0000256" key="1">
    <source>
        <dbReference type="ARBA" id="ARBA00005513"/>
    </source>
</evidence>
<comment type="function">
    <text evidence="10 13">F(1)F(0) ATP synthase produces ATP from ADP in the presence of a proton or sodium gradient. F-type ATPases consist of two structural domains, F(1) containing the extramembraneous catalytic core and F(0) containing the membrane proton channel, linked together by a central stalk and a peripheral stalk. During catalysis, ATP synthesis in the catalytic domain of F(1) is coupled via a rotary mechanism of the central stalk subunits to proton translocation.</text>
</comment>
<evidence type="ECO:0000256" key="8">
    <source>
        <dbReference type="ARBA" id="ARBA00023136"/>
    </source>
</evidence>
<keyword evidence="5 13" id="KW-0375">Hydrogen ion transport</keyword>
<name>A0A368DV71_9PROT</name>
<dbReference type="GO" id="GO:0045259">
    <property type="term" value="C:proton-transporting ATP synthase complex"/>
    <property type="evidence" value="ECO:0007669"/>
    <property type="project" value="UniProtKB-KW"/>
</dbReference>
<evidence type="ECO:0000256" key="5">
    <source>
        <dbReference type="ARBA" id="ARBA00022781"/>
    </source>
</evidence>
<dbReference type="Proteomes" id="UP000252132">
    <property type="component" value="Unassembled WGS sequence"/>
</dbReference>
<comment type="similarity">
    <text evidence="1 13 14">Belongs to the ATPase B chain family.</text>
</comment>
<dbReference type="CDD" id="cd06503">
    <property type="entry name" value="ATP-synt_Fo_b"/>
    <property type="match status" value="1"/>
</dbReference>
<evidence type="ECO:0000256" key="6">
    <source>
        <dbReference type="ARBA" id="ARBA00022989"/>
    </source>
</evidence>
<dbReference type="PANTHER" id="PTHR33445:SF1">
    <property type="entry name" value="ATP SYNTHASE SUBUNIT B"/>
    <property type="match status" value="1"/>
</dbReference>
<evidence type="ECO:0000256" key="10">
    <source>
        <dbReference type="ARBA" id="ARBA00025198"/>
    </source>
</evidence>
<comment type="subunit">
    <text evidence="13">F-type ATPases have 2 components, F(1) - the catalytic core - and F(0) - the membrane proton channel. F(1) has five subunits: alpha(3), beta(3), gamma(1), delta(1), epsilon(1). F(0) has three main subunits: a(1), b(2) and c(10-14). The alpha and beta chains form an alternating ring which encloses part of the gamma chain. F(1) is attached to F(0) by a central stalk formed by the gamma and epsilon chains, while a peripheral stalk is formed by the delta and b chains.</text>
</comment>
<dbReference type="GO" id="GO:0005886">
    <property type="term" value="C:plasma membrane"/>
    <property type="evidence" value="ECO:0007669"/>
    <property type="project" value="UniProtKB-SubCell"/>
</dbReference>
<keyword evidence="9 13" id="KW-0066">ATP synthesis</keyword>
<accession>A0A368DV71</accession>
<comment type="caution">
    <text evidence="16">The sequence shown here is derived from an EMBL/GenBank/DDBJ whole genome shotgun (WGS) entry which is preliminary data.</text>
</comment>
<evidence type="ECO:0000256" key="3">
    <source>
        <dbReference type="ARBA" id="ARBA00022547"/>
    </source>
</evidence>
<evidence type="ECO:0000256" key="9">
    <source>
        <dbReference type="ARBA" id="ARBA00023310"/>
    </source>
</evidence>
<evidence type="ECO:0000256" key="2">
    <source>
        <dbReference type="ARBA" id="ARBA00022448"/>
    </source>
</evidence>
<dbReference type="EMBL" id="QOQF01000029">
    <property type="protein sequence ID" value="RCL75758.1"/>
    <property type="molecule type" value="Genomic_DNA"/>
</dbReference>
<keyword evidence="13" id="KW-1003">Cell membrane</keyword>
<dbReference type="GO" id="GO:0012505">
    <property type="term" value="C:endomembrane system"/>
    <property type="evidence" value="ECO:0007669"/>
    <property type="project" value="UniProtKB-SubCell"/>
</dbReference>
<feature type="coiled-coil region" evidence="15">
    <location>
        <begin position="43"/>
        <end position="91"/>
    </location>
</feature>
<keyword evidence="7 13" id="KW-0406">Ion transport</keyword>
<sequence length="163" mass="17899">MPQLDPASFAPQLVWLFISFVALYFLLGRFALPKIGGVIKARQDRLDDDLSQAETYRQEAEQAMADYETALAEARSKAAEIIQEVRDATAAELAKQEAELEGKLSAQATEAEARIQASREAALTGIQETAEAVVAEIVQMTIGQDVKEDAVKKAVSEEMNNRR</sequence>
<protein>
    <recommendedName>
        <fullName evidence="13">ATP synthase subunit b</fullName>
    </recommendedName>
    <alternativeName>
        <fullName evidence="13">ATP synthase F(0) sector subunit b</fullName>
    </alternativeName>
    <alternativeName>
        <fullName evidence="13">ATPase subunit I</fullName>
    </alternativeName>
    <alternativeName>
        <fullName evidence="13">F-type ATPase subunit b</fullName>
        <shortName evidence="13">F-ATPase subunit b</shortName>
    </alternativeName>
</protein>
<organism evidence="16 17">
    <name type="scientific">PS1 clade bacterium</name>
    <dbReference type="NCBI Taxonomy" id="2175152"/>
    <lineage>
        <taxon>Bacteria</taxon>
        <taxon>Pseudomonadati</taxon>
        <taxon>Pseudomonadota</taxon>
        <taxon>Alphaproteobacteria</taxon>
        <taxon>PS1 clade</taxon>
    </lineage>
</organism>
<keyword evidence="15" id="KW-0175">Coiled coil</keyword>
<evidence type="ECO:0000256" key="11">
    <source>
        <dbReference type="ARBA" id="ARBA00025614"/>
    </source>
</evidence>
<dbReference type="Gene3D" id="6.10.250.1580">
    <property type="match status" value="1"/>
</dbReference>
<dbReference type="InterPro" id="IPR002146">
    <property type="entry name" value="ATP_synth_b/b'su_bac/chlpt"/>
</dbReference>
<dbReference type="AlphaFoldDB" id="A0A368DV71"/>
<keyword evidence="3 13" id="KW-0138">CF(0)</keyword>